<dbReference type="GO" id="GO:0020037">
    <property type="term" value="F:heme binding"/>
    <property type="evidence" value="ECO:0007669"/>
    <property type="project" value="InterPro"/>
</dbReference>
<keyword evidence="2" id="KW-1185">Reference proteome</keyword>
<evidence type="ECO:0008006" key="3">
    <source>
        <dbReference type="Google" id="ProtNLM"/>
    </source>
</evidence>
<protein>
    <recommendedName>
        <fullName evidence="3">Cytochrome c domain-containing protein</fullName>
    </recommendedName>
</protein>
<evidence type="ECO:0000313" key="2">
    <source>
        <dbReference type="Proteomes" id="UP000184603"/>
    </source>
</evidence>
<name>A0A1M7Y6J5_9BACT</name>
<dbReference type="AlphaFoldDB" id="A0A1M7Y6J5"/>
<gene>
    <name evidence="1" type="ORF">SAMN02745220_02151</name>
</gene>
<dbReference type="STRING" id="1121416.SAMN02745220_02151"/>
<dbReference type="Gene3D" id="1.10.760.10">
    <property type="entry name" value="Cytochrome c-like domain"/>
    <property type="match status" value="1"/>
</dbReference>
<proteinExistence type="predicted"/>
<dbReference type="EMBL" id="FRFE01000009">
    <property type="protein sequence ID" value="SHO48138.1"/>
    <property type="molecule type" value="Genomic_DNA"/>
</dbReference>
<sequence length="72" mass="7972">MATYFLRLFQIACLHPVEMGLKDVVDFITTGDSEDPEVPGTVNETEGIGELGLTDDEVWQIVAFLKALTDKK</sequence>
<dbReference type="Proteomes" id="UP000184603">
    <property type="component" value="Unassembled WGS sequence"/>
</dbReference>
<dbReference type="RefSeq" id="WP_073613453.1">
    <property type="nucleotide sequence ID" value="NZ_FRFE01000009.1"/>
</dbReference>
<accession>A0A1M7Y6J5</accession>
<dbReference type="GO" id="GO:0009055">
    <property type="term" value="F:electron transfer activity"/>
    <property type="evidence" value="ECO:0007669"/>
    <property type="project" value="InterPro"/>
</dbReference>
<dbReference type="InterPro" id="IPR036909">
    <property type="entry name" value="Cyt_c-like_dom_sf"/>
</dbReference>
<organism evidence="1 2">
    <name type="scientific">Desulfopila aestuarii DSM 18488</name>
    <dbReference type="NCBI Taxonomy" id="1121416"/>
    <lineage>
        <taxon>Bacteria</taxon>
        <taxon>Pseudomonadati</taxon>
        <taxon>Thermodesulfobacteriota</taxon>
        <taxon>Desulfobulbia</taxon>
        <taxon>Desulfobulbales</taxon>
        <taxon>Desulfocapsaceae</taxon>
        <taxon>Desulfopila</taxon>
    </lineage>
</organism>
<reference evidence="1 2" key="1">
    <citation type="submission" date="2016-12" db="EMBL/GenBank/DDBJ databases">
        <authorList>
            <person name="Song W.-J."/>
            <person name="Kurnit D.M."/>
        </authorList>
    </citation>
    <scope>NUCLEOTIDE SEQUENCE [LARGE SCALE GENOMIC DNA]</scope>
    <source>
        <strain evidence="1 2">DSM 18488</strain>
    </source>
</reference>
<evidence type="ECO:0000313" key="1">
    <source>
        <dbReference type="EMBL" id="SHO48138.1"/>
    </source>
</evidence>